<keyword evidence="6" id="KW-0503">Monooxygenase</keyword>
<dbReference type="InterPro" id="IPR036396">
    <property type="entry name" value="Cyt_P450_sf"/>
</dbReference>
<evidence type="ECO:0000256" key="1">
    <source>
        <dbReference type="ARBA" id="ARBA00010617"/>
    </source>
</evidence>
<dbReference type="SUPFAM" id="SSF48264">
    <property type="entry name" value="Cytochrome P450"/>
    <property type="match status" value="1"/>
</dbReference>
<comment type="cofactor">
    <cofactor evidence="7">
        <name>heme</name>
        <dbReference type="ChEBI" id="CHEBI:30413"/>
    </cofactor>
</comment>
<dbReference type="Pfam" id="PF11913">
    <property type="entry name" value="DUF3431"/>
    <property type="match status" value="1"/>
</dbReference>
<keyword evidence="5 7" id="KW-0408">Iron</keyword>
<evidence type="ECO:0000256" key="2">
    <source>
        <dbReference type="ARBA" id="ARBA00022617"/>
    </source>
</evidence>
<dbReference type="STRING" id="1447883.A0A2B7WW28"/>
<evidence type="ECO:0000256" key="7">
    <source>
        <dbReference type="PIRSR" id="PIRSR602401-1"/>
    </source>
</evidence>
<evidence type="ECO:0008006" key="11">
    <source>
        <dbReference type="Google" id="ProtNLM"/>
    </source>
</evidence>
<dbReference type="PANTHER" id="PTHR24291">
    <property type="entry name" value="CYTOCHROME P450 FAMILY 4"/>
    <property type="match status" value="1"/>
</dbReference>
<sequence length="1189" mass="133598">MVALLAVMFVGFIIKLIRHRLRFMRMREQGLPMPPYNPILGHLGLAAKITKTLPSDVHGHYLAAEIKRLYPDLPPIFYLDIWPTGPPLIVITSAEGSYRIIQEPKHKDILGFLRPLIGKHGLVTMEGHEWKYWRSIFNPGFNANHLSTLVPGIVENTLVLCDILRERATSKSMFSLFEMMSKLTMDMSCLATLGTQLNAQRSGCELVSAFRSQANWIPQPNEMNPFKKFNPLRHLVYRYNRWRMDRFVSCELDKRFEDHRNNGAFVGDNKRSKPVVNLALETYLSERPKAASSEMDPTFKQFALSQMKLFLFAGYDTTASAMVYAIHLLSINPNVLKKLVCELDEVLGLDAKQTASRISQQPQLLNRLPYTSAVIKEALRLYPPVSNTRIAGPGFQLRSEEGTAFETDGFMLWGVHQAVHRSPDYWPSPDSFMPERWLVGPEHSLYPHKDAWRPFERGPRNCIGQELALLEVKIVLAMVLRNFEFKDAYAEYGRVNGRTGPVEVQGDRAYQVLLGSSKPNNGYPCRVTLILGYLADFKGSRVAVLVNATSITLASILPLLSLPFHSQWPILAAVIAPFLKVFGGGSHATAFLTLVRLHQQPKGSRVSLYYIMGALSVMVQTSSSILTPLLVREFHLFPPLRNDLADIAVSKSLLGEKKGYSCDKQEKASRSTVFRRRLHQYAGHSLSSLNRNLFLMIAALSISAVSKATLPLFTTYIQYRDGFTPSQAQSLWRLRSIMSIGIFGHFFPLVVWLLTSRISVKPDVITLYAARISIILMGVGALLIGLAESATELLPVLAVSTLGVATDLSLLAFSAHLFPTNVAGRIIMAIASLESAGSLLGIGVLYPIYQWSLDQPSLAGGAPYYICAASTFEEMTSRMVSSIYLNRRFRILGIVLVCVAIVYFFFLGDLNAYYLRSSPSGNNNSRDDPQVAAVVASVRDSDTKWLSQHFPDWDVKVYVTDDEPARLKIPKNKGREAMVYLTYMIDHYDDYRDDAVIIFLHADRQQWHNDDENHDGVSMLQRLKTAHIVKEGYVNLRCHRFPGCTPGLDLSKKPTGNDSESVTVASFFYSSATLFPNSTPPSRIAVGCCAQFGVTAGTIRANPKERYEELRKWLLETPLSDYLSGRVMEYTWHMLLGKPAVHCPEPQQCYCEVYGRCDLKCDNGDCGVYKYPFGVGYSFLNKIKDFFDM</sequence>
<dbReference type="Gene3D" id="1.10.630.10">
    <property type="entry name" value="Cytochrome P450"/>
    <property type="match status" value="1"/>
</dbReference>
<keyword evidence="8" id="KW-1133">Transmembrane helix</keyword>
<dbReference type="OrthoDB" id="10029320at2759"/>
<feature type="transmembrane region" description="Helical" evidence="8">
    <location>
        <begin position="607"/>
        <end position="631"/>
    </location>
</feature>
<keyword evidence="4" id="KW-0560">Oxidoreductase</keyword>
<dbReference type="PRINTS" id="PR00385">
    <property type="entry name" value="P450"/>
</dbReference>
<feature type="transmembrane region" description="Helical" evidence="8">
    <location>
        <begin position="765"/>
        <end position="786"/>
    </location>
</feature>
<feature type="transmembrane region" description="Helical" evidence="8">
    <location>
        <begin position="826"/>
        <end position="849"/>
    </location>
</feature>
<comment type="caution">
    <text evidence="9">The sequence shown here is derived from an EMBL/GenBank/DDBJ whole genome shotgun (WGS) entry which is preliminary data.</text>
</comment>
<keyword evidence="8" id="KW-0812">Transmembrane</keyword>
<feature type="transmembrane region" description="Helical" evidence="8">
    <location>
        <begin position="793"/>
        <end position="814"/>
    </location>
</feature>
<dbReference type="InterPro" id="IPR036259">
    <property type="entry name" value="MFS_trans_sf"/>
</dbReference>
<evidence type="ECO:0000256" key="4">
    <source>
        <dbReference type="ARBA" id="ARBA00023002"/>
    </source>
</evidence>
<gene>
    <name evidence="9" type="ORF">AJ80_09138</name>
</gene>
<feature type="transmembrane region" description="Helical" evidence="8">
    <location>
        <begin position="309"/>
        <end position="329"/>
    </location>
</feature>
<reference evidence="9 10" key="1">
    <citation type="submission" date="2017-10" db="EMBL/GenBank/DDBJ databases">
        <title>Comparative genomics in systemic dimorphic fungi from Ajellomycetaceae.</title>
        <authorList>
            <person name="Munoz J.F."/>
            <person name="Mcewen J.G."/>
            <person name="Clay O.K."/>
            <person name="Cuomo C.A."/>
        </authorList>
    </citation>
    <scope>NUCLEOTIDE SEQUENCE [LARGE SCALE GENOMIC DNA]</scope>
    <source>
        <strain evidence="9 10">UAMH7299</strain>
    </source>
</reference>
<evidence type="ECO:0000313" key="10">
    <source>
        <dbReference type="Proteomes" id="UP000224634"/>
    </source>
</evidence>
<dbReference type="GO" id="GO:0004497">
    <property type="term" value="F:monooxygenase activity"/>
    <property type="evidence" value="ECO:0007669"/>
    <property type="project" value="UniProtKB-KW"/>
</dbReference>
<dbReference type="GO" id="GO:0020037">
    <property type="term" value="F:heme binding"/>
    <property type="evidence" value="ECO:0007669"/>
    <property type="project" value="InterPro"/>
</dbReference>
<feature type="transmembrane region" description="Helical" evidence="8">
    <location>
        <begin position="570"/>
        <end position="595"/>
    </location>
</feature>
<feature type="transmembrane region" description="Helical" evidence="8">
    <location>
        <begin position="891"/>
        <end position="915"/>
    </location>
</feature>
<evidence type="ECO:0000256" key="6">
    <source>
        <dbReference type="ARBA" id="ARBA00023033"/>
    </source>
</evidence>
<feature type="transmembrane region" description="Helical" evidence="8">
    <location>
        <begin position="734"/>
        <end position="753"/>
    </location>
</feature>
<dbReference type="InterPro" id="IPR001128">
    <property type="entry name" value="Cyt_P450"/>
</dbReference>
<dbReference type="InterPro" id="IPR050196">
    <property type="entry name" value="Cytochrome_P450_Monoox"/>
</dbReference>
<dbReference type="SUPFAM" id="SSF103473">
    <property type="entry name" value="MFS general substrate transporter"/>
    <property type="match status" value="1"/>
</dbReference>
<dbReference type="InterPro" id="IPR002401">
    <property type="entry name" value="Cyt_P450_E_grp-I"/>
</dbReference>
<keyword evidence="10" id="KW-1185">Reference proteome</keyword>
<evidence type="ECO:0000256" key="3">
    <source>
        <dbReference type="ARBA" id="ARBA00022723"/>
    </source>
</evidence>
<dbReference type="Pfam" id="PF00067">
    <property type="entry name" value="p450"/>
    <property type="match status" value="1"/>
</dbReference>
<feature type="transmembrane region" description="Helical" evidence="8">
    <location>
        <begin position="693"/>
        <end position="713"/>
    </location>
</feature>
<evidence type="ECO:0000313" key="9">
    <source>
        <dbReference type="EMBL" id="PGH00648.1"/>
    </source>
</evidence>
<dbReference type="PRINTS" id="PR00463">
    <property type="entry name" value="EP450I"/>
</dbReference>
<dbReference type="GO" id="GO:0005506">
    <property type="term" value="F:iron ion binding"/>
    <property type="evidence" value="ECO:0007669"/>
    <property type="project" value="InterPro"/>
</dbReference>
<dbReference type="Proteomes" id="UP000224634">
    <property type="component" value="Unassembled WGS sequence"/>
</dbReference>
<evidence type="ECO:0000256" key="8">
    <source>
        <dbReference type="SAM" id="Phobius"/>
    </source>
</evidence>
<dbReference type="CDD" id="cd11051">
    <property type="entry name" value="CYP59-like"/>
    <property type="match status" value="1"/>
</dbReference>
<dbReference type="GO" id="GO:0016705">
    <property type="term" value="F:oxidoreductase activity, acting on paired donors, with incorporation or reduction of molecular oxygen"/>
    <property type="evidence" value="ECO:0007669"/>
    <property type="project" value="InterPro"/>
</dbReference>
<dbReference type="InterPro" id="IPR021838">
    <property type="entry name" value="DUF3431"/>
</dbReference>
<proteinExistence type="inferred from homology"/>
<evidence type="ECO:0000256" key="5">
    <source>
        <dbReference type="ARBA" id="ARBA00023004"/>
    </source>
</evidence>
<name>A0A2B7WW28_POLH7</name>
<comment type="similarity">
    <text evidence="1">Belongs to the cytochrome P450 family.</text>
</comment>
<dbReference type="AlphaFoldDB" id="A0A2B7WW28"/>
<accession>A0A2B7WW28</accession>
<dbReference type="PANTHER" id="PTHR24291:SF50">
    <property type="entry name" value="BIFUNCTIONAL ALBAFLAVENONE MONOOXYGENASE_TERPENE SYNTHASE"/>
    <property type="match status" value="1"/>
</dbReference>
<keyword evidence="2 7" id="KW-0349">Heme</keyword>
<keyword evidence="8" id="KW-0472">Membrane</keyword>
<keyword evidence="3 7" id="KW-0479">Metal-binding</keyword>
<feature type="transmembrane region" description="Helical" evidence="8">
    <location>
        <begin position="542"/>
        <end position="564"/>
    </location>
</feature>
<dbReference type="EMBL" id="PDNA01000248">
    <property type="protein sequence ID" value="PGH00648.1"/>
    <property type="molecule type" value="Genomic_DNA"/>
</dbReference>
<organism evidence="9 10">
    <name type="scientific">Polytolypa hystricis (strain UAMH7299)</name>
    <dbReference type="NCBI Taxonomy" id="1447883"/>
    <lineage>
        <taxon>Eukaryota</taxon>
        <taxon>Fungi</taxon>
        <taxon>Dikarya</taxon>
        <taxon>Ascomycota</taxon>
        <taxon>Pezizomycotina</taxon>
        <taxon>Eurotiomycetes</taxon>
        <taxon>Eurotiomycetidae</taxon>
        <taxon>Onygenales</taxon>
        <taxon>Onygenales incertae sedis</taxon>
        <taxon>Polytolypa</taxon>
    </lineage>
</organism>
<protein>
    <recommendedName>
        <fullName evidence="11">Major facilitator superfamily (MFS) profile domain-containing protein</fullName>
    </recommendedName>
</protein>
<feature type="binding site" description="axial binding residue" evidence="7">
    <location>
        <position position="462"/>
    </location>
    <ligand>
        <name>heme</name>
        <dbReference type="ChEBI" id="CHEBI:30413"/>
    </ligand>
    <ligandPart>
        <name>Fe</name>
        <dbReference type="ChEBI" id="CHEBI:18248"/>
    </ligandPart>
</feature>